<dbReference type="AlphaFoldDB" id="A0A1P8JV42"/>
<dbReference type="KEGG" id="rhy:RD110_10810"/>
<reference evidence="2 3" key="1">
    <citation type="submission" date="2017-01" db="EMBL/GenBank/DDBJ databases">
        <authorList>
            <person name="Mah S.A."/>
            <person name="Swanson W.J."/>
            <person name="Moy G.W."/>
            <person name="Vacquier V.D."/>
        </authorList>
    </citation>
    <scope>NUCLEOTIDE SEQUENCE [LARGE SCALE GENOMIC DNA]</scope>
    <source>
        <strain evidence="2 3">DCY110</strain>
    </source>
</reference>
<gene>
    <name evidence="2" type="ORF">RD110_10810</name>
</gene>
<evidence type="ECO:0000313" key="3">
    <source>
        <dbReference type="Proteomes" id="UP000186609"/>
    </source>
</evidence>
<accession>A0A1P8JV42</accession>
<dbReference type="InterPro" id="IPR007526">
    <property type="entry name" value="SWIRM"/>
</dbReference>
<dbReference type="PROSITE" id="PS50934">
    <property type="entry name" value="SWIRM"/>
    <property type="match status" value="1"/>
</dbReference>
<evidence type="ECO:0000259" key="1">
    <source>
        <dbReference type="PROSITE" id="PS50934"/>
    </source>
</evidence>
<keyword evidence="3" id="KW-1185">Reference proteome</keyword>
<dbReference type="STRING" id="1842727.RD110_10810"/>
<name>A0A1P8JV42_9BURK</name>
<feature type="domain" description="SWIRM" evidence="1">
    <location>
        <begin position="1"/>
        <end position="30"/>
    </location>
</feature>
<evidence type="ECO:0000313" key="2">
    <source>
        <dbReference type="EMBL" id="APW37617.1"/>
    </source>
</evidence>
<proteinExistence type="predicted"/>
<sequence length="61" mass="6788">MDAEAVKEAFSFLEHHGIIKKSVAHDVWGTTERGRAHVKLLCTIPFPRAAFVDQQGNEIAI</sequence>
<organism evidence="2 3">
    <name type="scientific">Rhodoferax koreensis</name>
    <dbReference type="NCBI Taxonomy" id="1842727"/>
    <lineage>
        <taxon>Bacteria</taxon>
        <taxon>Pseudomonadati</taxon>
        <taxon>Pseudomonadota</taxon>
        <taxon>Betaproteobacteria</taxon>
        <taxon>Burkholderiales</taxon>
        <taxon>Comamonadaceae</taxon>
        <taxon>Rhodoferax</taxon>
    </lineage>
</organism>
<dbReference type="EMBL" id="CP019236">
    <property type="protein sequence ID" value="APW37617.1"/>
    <property type="molecule type" value="Genomic_DNA"/>
</dbReference>
<dbReference type="Proteomes" id="UP000186609">
    <property type="component" value="Chromosome"/>
</dbReference>
<protein>
    <recommendedName>
        <fullName evidence="1">SWIRM domain-containing protein</fullName>
    </recommendedName>
</protein>